<dbReference type="Proteomes" id="UP000775547">
    <property type="component" value="Unassembled WGS sequence"/>
</dbReference>
<feature type="transmembrane region" description="Helical" evidence="2">
    <location>
        <begin position="192"/>
        <end position="212"/>
    </location>
</feature>
<feature type="region of interest" description="Disordered" evidence="1">
    <location>
        <begin position="286"/>
        <end position="308"/>
    </location>
</feature>
<name>A0A9P7GB63_9AGAR</name>
<accession>A0A9P7GB63</accession>
<evidence type="ECO:0000256" key="2">
    <source>
        <dbReference type="SAM" id="Phobius"/>
    </source>
</evidence>
<keyword evidence="2" id="KW-1133">Transmembrane helix</keyword>
<organism evidence="3 4">
    <name type="scientific">Asterophora parasitica</name>
    <dbReference type="NCBI Taxonomy" id="117018"/>
    <lineage>
        <taxon>Eukaryota</taxon>
        <taxon>Fungi</taxon>
        <taxon>Dikarya</taxon>
        <taxon>Basidiomycota</taxon>
        <taxon>Agaricomycotina</taxon>
        <taxon>Agaricomycetes</taxon>
        <taxon>Agaricomycetidae</taxon>
        <taxon>Agaricales</taxon>
        <taxon>Tricholomatineae</taxon>
        <taxon>Lyophyllaceae</taxon>
        <taxon>Asterophora</taxon>
    </lineage>
</organism>
<dbReference type="PANTHER" id="PTHR39470:SF1">
    <property type="entry name" value="CHORISMATE SYNTHASE PROTEIN"/>
    <property type="match status" value="1"/>
</dbReference>
<proteinExistence type="predicted"/>
<evidence type="ECO:0000313" key="4">
    <source>
        <dbReference type="Proteomes" id="UP000775547"/>
    </source>
</evidence>
<gene>
    <name evidence="3" type="ORF">DXG03_005923</name>
</gene>
<comment type="caution">
    <text evidence="3">The sequence shown here is derived from an EMBL/GenBank/DDBJ whole genome shotgun (WGS) entry which is preliminary data.</text>
</comment>
<reference evidence="3" key="1">
    <citation type="submission" date="2020-07" db="EMBL/GenBank/DDBJ databases">
        <authorList>
            <person name="Nieuwenhuis M."/>
            <person name="Van De Peppel L.J.J."/>
        </authorList>
    </citation>
    <scope>NUCLEOTIDE SEQUENCE</scope>
    <source>
        <strain evidence="3">AP01</strain>
        <tissue evidence="3">Mycelium</tissue>
    </source>
</reference>
<reference evidence="3" key="2">
    <citation type="submission" date="2021-10" db="EMBL/GenBank/DDBJ databases">
        <title>Phylogenomics reveals ancestral predisposition of the termite-cultivated fungus Termitomyces towards a domesticated lifestyle.</title>
        <authorList>
            <person name="Auxier B."/>
            <person name="Grum-Grzhimaylo A."/>
            <person name="Cardenas M.E."/>
            <person name="Lodge J.D."/>
            <person name="Laessoe T."/>
            <person name="Pedersen O."/>
            <person name="Smith M.E."/>
            <person name="Kuyper T.W."/>
            <person name="Franco-Molano E.A."/>
            <person name="Baroni T.J."/>
            <person name="Aanen D.K."/>
        </authorList>
    </citation>
    <scope>NUCLEOTIDE SEQUENCE</scope>
    <source>
        <strain evidence="3">AP01</strain>
        <tissue evidence="3">Mycelium</tissue>
    </source>
</reference>
<keyword evidence="2" id="KW-0812">Transmembrane</keyword>
<feature type="transmembrane region" description="Helical" evidence="2">
    <location>
        <begin position="151"/>
        <end position="172"/>
    </location>
</feature>
<keyword evidence="4" id="KW-1185">Reference proteome</keyword>
<feature type="transmembrane region" description="Helical" evidence="2">
    <location>
        <begin position="29"/>
        <end position="48"/>
    </location>
</feature>
<sequence length="358" mass="40483">MSTTFIATSLALALPWAYSLRRSQFSWHTVVSILVLFHSLSSLHTLLLRSPPNVFKTLQIPLNTPTDAIQSLLLRYSDAPYLDSELQELLQRLASFEIRALYPRFGHNVLATCTYCHSFEDFVLYSLPRPVLSYVREIAFIGLVTTRRRKLAVLTLLIMALSEFYVLATVTIQVSPRGAPHAPTIWWHDSLLFARTILFLLLPLIVHFVPPFEHRIPIISRLLGLSNTPAVDATPLLFQTHQTMSHLLPALHILKYTHAATMRLPELRTRAGAWWEEEARVGTWVREDGNNHSTNEQHGDGEGGTNANTVRGVARALGMAFDEAAEGVEEGKLRTNAKKMARILILDGVKYSKQWHRH</sequence>
<evidence type="ECO:0000313" key="3">
    <source>
        <dbReference type="EMBL" id="KAG5645513.1"/>
    </source>
</evidence>
<dbReference type="AlphaFoldDB" id="A0A9P7GB63"/>
<dbReference type="PANTHER" id="PTHR39470">
    <property type="entry name" value="CHROMOSOME 10, WHOLE GENOME SHOTGUN SEQUENCE"/>
    <property type="match status" value="1"/>
</dbReference>
<keyword evidence="2" id="KW-0472">Membrane</keyword>
<dbReference type="EMBL" id="JABCKV010000038">
    <property type="protein sequence ID" value="KAG5645513.1"/>
    <property type="molecule type" value="Genomic_DNA"/>
</dbReference>
<protein>
    <submittedName>
        <fullName evidence="3">Uncharacterized protein</fullName>
    </submittedName>
</protein>
<dbReference type="OrthoDB" id="4218123at2759"/>
<evidence type="ECO:0000256" key="1">
    <source>
        <dbReference type="SAM" id="MobiDB-lite"/>
    </source>
</evidence>
<feature type="compositionally biased region" description="Basic and acidic residues" evidence="1">
    <location>
        <begin position="286"/>
        <end position="301"/>
    </location>
</feature>